<accession>A0A7E4UXQ4</accession>
<reference evidence="1" key="1">
    <citation type="journal article" date="2013" name="Genetics">
        <title>The draft genome and transcriptome of Panagrellus redivivus are shaped by the harsh demands of a free-living lifestyle.</title>
        <authorList>
            <person name="Srinivasan J."/>
            <person name="Dillman A.R."/>
            <person name="Macchietto M.G."/>
            <person name="Heikkinen L."/>
            <person name="Lakso M."/>
            <person name="Fracchia K.M."/>
            <person name="Antoshechkin I."/>
            <person name="Mortazavi A."/>
            <person name="Wong G."/>
            <person name="Sternberg P.W."/>
        </authorList>
    </citation>
    <scope>NUCLEOTIDE SEQUENCE [LARGE SCALE GENOMIC DNA]</scope>
    <source>
        <strain evidence="1">MT8872</strain>
    </source>
</reference>
<protein>
    <submittedName>
        <fullName evidence="2">CUB domain-containing protein</fullName>
    </submittedName>
</protein>
<evidence type="ECO:0000313" key="1">
    <source>
        <dbReference type="Proteomes" id="UP000492821"/>
    </source>
</evidence>
<sequence length="276" mass="31135">MKQTKLIHLYSVAGNSPYKVSRALLVERNVDPTCSEQTERYERDYFVISCYGTHNCDDRFTQEGFFDSLDQKVVSDAMQEDSLPRCETGNVTFTTPDTNVTMPPEPPITMRVVSLYCIVRMTVDTDKNNTTATSITFGPKFPKPQNCSERVALRDDFSHTCCYDAYSKASQINKDCDYTTILEKAFPPEADATSTDATTESVDLTPQQSVFEYTDYCEQSNMGDFGVPSLLCQPGGFGCFHLLEVDEARDKVSNRVMCRPRGGENRGTRKVLRRIQ</sequence>
<reference evidence="2" key="2">
    <citation type="submission" date="2020-10" db="UniProtKB">
        <authorList>
            <consortium name="WormBaseParasite"/>
        </authorList>
    </citation>
    <scope>IDENTIFICATION</scope>
</reference>
<dbReference type="AlphaFoldDB" id="A0A7E4UXQ4"/>
<dbReference type="WBParaSite" id="Pan_g14091.t1">
    <property type="protein sequence ID" value="Pan_g14091.t1"/>
    <property type="gene ID" value="Pan_g14091"/>
</dbReference>
<name>A0A7E4UXQ4_PANRE</name>
<organism evidence="1 2">
    <name type="scientific">Panagrellus redivivus</name>
    <name type="common">Microworm</name>
    <dbReference type="NCBI Taxonomy" id="6233"/>
    <lineage>
        <taxon>Eukaryota</taxon>
        <taxon>Metazoa</taxon>
        <taxon>Ecdysozoa</taxon>
        <taxon>Nematoda</taxon>
        <taxon>Chromadorea</taxon>
        <taxon>Rhabditida</taxon>
        <taxon>Tylenchina</taxon>
        <taxon>Panagrolaimomorpha</taxon>
        <taxon>Panagrolaimoidea</taxon>
        <taxon>Panagrolaimidae</taxon>
        <taxon>Panagrellus</taxon>
    </lineage>
</organism>
<evidence type="ECO:0000313" key="2">
    <source>
        <dbReference type="WBParaSite" id="Pan_g14091.t1"/>
    </source>
</evidence>
<keyword evidence="1" id="KW-1185">Reference proteome</keyword>
<proteinExistence type="predicted"/>
<dbReference type="Proteomes" id="UP000492821">
    <property type="component" value="Unassembled WGS sequence"/>
</dbReference>